<dbReference type="InterPro" id="IPR004515">
    <property type="entry name" value="Phosphoheptose_Isoase"/>
</dbReference>
<evidence type="ECO:0000256" key="9">
    <source>
        <dbReference type="ARBA" id="ARBA00023277"/>
    </source>
</evidence>
<gene>
    <name evidence="10" type="primary">gmhA</name>
    <name evidence="12" type="ordered locus">GNIT_0737</name>
</gene>
<keyword evidence="8 10" id="KW-0413">Isomerase</keyword>
<dbReference type="EC" id="5.3.1.28" evidence="10"/>
<evidence type="ECO:0000256" key="5">
    <source>
        <dbReference type="ARBA" id="ARBA00022490"/>
    </source>
</evidence>
<name>G4QJ13_GLANF</name>
<keyword evidence="13" id="KW-1185">Reference proteome</keyword>
<reference evidence="12 13" key="1">
    <citation type="journal article" date="2011" name="J. Bacteriol.">
        <title>Complete genome sequence of seawater bacterium Glaciecola nitratireducens FR1064T.</title>
        <authorList>
            <person name="Bian F."/>
            <person name="Qin Q.L."/>
            <person name="Xie B.B."/>
            <person name="Shu Y.L."/>
            <person name="Zhang X.Y."/>
            <person name="Yu Y."/>
            <person name="Chen B."/>
            <person name="Chen X.L."/>
            <person name="Zhou B.C."/>
            <person name="Zhang Y.Z."/>
        </authorList>
    </citation>
    <scope>NUCLEOTIDE SEQUENCE [LARGE SCALE GENOMIC DNA]</scope>
    <source>
        <strain evidence="13">JCM 12485 / KCTC 12276 / FR1064</strain>
    </source>
</reference>
<evidence type="ECO:0000313" key="13">
    <source>
        <dbReference type="Proteomes" id="UP000009282"/>
    </source>
</evidence>
<comment type="cofactor">
    <cofactor evidence="10">
        <name>Zn(2+)</name>
        <dbReference type="ChEBI" id="CHEBI:29105"/>
    </cofactor>
    <text evidence="10">Binds 1 zinc ion per subunit.</text>
</comment>
<evidence type="ECO:0000256" key="2">
    <source>
        <dbReference type="ARBA" id="ARBA00003172"/>
    </source>
</evidence>
<keyword evidence="7 10" id="KW-0862">Zinc</keyword>
<dbReference type="HOGENOM" id="CLU_080999_3_1_6"/>
<comment type="subcellular location">
    <subcellularLocation>
        <location evidence="3 10">Cytoplasm</location>
    </subcellularLocation>
</comment>
<comment type="pathway">
    <text evidence="10">Carbohydrate biosynthesis; D-glycero-D-manno-heptose 7-phosphate biosynthesis; D-glycero-alpha-D-manno-heptose 7-phosphate and D-glycero-beta-D-manno-heptose 7-phosphate from sedoheptulose 7-phosphate: step 1/1.</text>
</comment>
<dbReference type="Gene3D" id="3.40.50.10490">
    <property type="entry name" value="Glucose-6-phosphate isomerase like protein, domain 1"/>
    <property type="match status" value="1"/>
</dbReference>
<feature type="binding site" evidence="10">
    <location>
        <position position="180"/>
    </location>
    <ligand>
        <name>Zn(2+)</name>
        <dbReference type="ChEBI" id="CHEBI:29105"/>
    </ligand>
</feature>
<proteinExistence type="inferred from homology"/>
<evidence type="ECO:0000256" key="7">
    <source>
        <dbReference type="ARBA" id="ARBA00022833"/>
    </source>
</evidence>
<dbReference type="EMBL" id="CP003060">
    <property type="protein sequence ID" value="AEP28881.1"/>
    <property type="molecule type" value="Genomic_DNA"/>
</dbReference>
<dbReference type="NCBIfam" id="NF010546">
    <property type="entry name" value="PRK13936.1"/>
    <property type="match status" value="1"/>
</dbReference>
<dbReference type="InterPro" id="IPR035461">
    <property type="entry name" value="GmhA/DiaA"/>
</dbReference>
<dbReference type="PANTHER" id="PTHR30390">
    <property type="entry name" value="SEDOHEPTULOSE 7-PHOSPHATE ISOMERASE / DNAA INITIATOR-ASSOCIATING FACTOR FOR REPLICATION INITIATION"/>
    <property type="match status" value="1"/>
</dbReference>
<feature type="binding site" evidence="10">
    <location>
        <position position="62"/>
    </location>
    <ligand>
        <name>Zn(2+)</name>
        <dbReference type="ChEBI" id="CHEBI:29105"/>
    </ligand>
</feature>
<evidence type="ECO:0000256" key="8">
    <source>
        <dbReference type="ARBA" id="ARBA00023235"/>
    </source>
</evidence>
<comment type="function">
    <text evidence="2 10">Catalyzes the isomerization of sedoheptulose 7-phosphate in D-glycero-D-manno-heptose 7-phosphate.</text>
</comment>
<dbReference type="UniPathway" id="UPA00041">
    <property type="reaction ID" value="UER00436"/>
</dbReference>
<comment type="subunit">
    <text evidence="10">Homotetramer.</text>
</comment>
<feature type="binding site" evidence="10">
    <location>
        <begin position="117"/>
        <end position="119"/>
    </location>
    <ligand>
        <name>substrate</name>
    </ligand>
</feature>
<evidence type="ECO:0000256" key="6">
    <source>
        <dbReference type="ARBA" id="ARBA00022723"/>
    </source>
</evidence>
<evidence type="ECO:0000256" key="4">
    <source>
        <dbReference type="ARBA" id="ARBA00009894"/>
    </source>
</evidence>
<evidence type="ECO:0000256" key="1">
    <source>
        <dbReference type="ARBA" id="ARBA00000348"/>
    </source>
</evidence>
<feature type="binding site" evidence="10">
    <location>
        <begin position="49"/>
        <end position="51"/>
    </location>
    <ligand>
        <name>substrate</name>
    </ligand>
</feature>
<evidence type="ECO:0000259" key="11">
    <source>
        <dbReference type="PROSITE" id="PS51464"/>
    </source>
</evidence>
<evidence type="ECO:0000256" key="10">
    <source>
        <dbReference type="HAMAP-Rule" id="MF_00067"/>
    </source>
</evidence>
<dbReference type="Proteomes" id="UP000009282">
    <property type="component" value="Chromosome"/>
</dbReference>
<dbReference type="OrthoDB" id="9810929at2"/>
<comment type="similarity">
    <text evidence="4 10">Belongs to the SIS family. GmhA subfamily.</text>
</comment>
<dbReference type="PROSITE" id="PS51464">
    <property type="entry name" value="SIS"/>
    <property type="match status" value="1"/>
</dbReference>
<dbReference type="GO" id="GO:0008270">
    <property type="term" value="F:zinc ion binding"/>
    <property type="evidence" value="ECO:0007669"/>
    <property type="project" value="UniProtKB-UniRule"/>
</dbReference>
<keyword evidence="9 10" id="KW-0119">Carbohydrate metabolism</keyword>
<accession>G4QJ13</accession>
<feature type="binding site" evidence="10">
    <location>
        <position position="172"/>
    </location>
    <ligand>
        <name>Zn(2+)</name>
        <dbReference type="ChEBI" id="CHEBI:29105"/>
    </ligand>
</feature>
<feature type="binding site" evidence="10">
    <location>
        <position position="58"/>
    </location>
    <ligand>
        <name>Zn(2+)</name>
        <dbReference type="ChEBI" id="CHEBI:29105"/>
    </ligand>
</feature>
<feature type="binding site" evidence="10">
    <location>
        <position position="62"/>
    </location>
    <ligand>
        <name>substrate</name>
    </ligand>
</feature>
<dbReference type="PANTHER" id="PTHR30390:SF6">
    <property type="entry name" value="DNAA INITIATOR-ASSOCIATING PROTEIN DIAA"/>
    <property type="match status" value="1"/>
</dbReference>
<dbReference type="RefSeq" id="WP_014107756.1">
    <property type="nucleotide sequence ID" value="NC_016041.1"/>
</dbReference>
<dbReference type="HAMAP" id="MF_00067">
    <property type="entry name" value="GmhA"/>
    <property type="match status" value="1"/>
</dbReference>
<feature type="binding site" evidence="10">
    <location>
        <position position="172"/>
    </location>
    <ligand>
        <name>substrate</name>
    </ligand>
</feature>
<dbReference type="eggNOG" id="COG0279">
    <property type="taxonomic scope" value="Bacteria"/>
</dbReference>
<comment type="miscellaneous">
    <text evidence="10">The reaction produces a racemic mixture of D-glycero-alpha-D-manno-heptose 7-phosphate and D-glycero-beta-D-manno-heptose 7-phosphate.</text>
</comment>
<organism evidence="12 13">
    <name type="scientific">Glaciecola nitratireducens (strain JCM 12485 / KCTC 12276 / FR1064)</name>
    <dbReference type="NCBI Taxonomy" id="1085623"/>
    <lineage>
        <taxon>Bacteria</taxon>
        <taxon>Pseudomonadati</taxon>
        <taxon>Pseudomonadota</taxon>
        <taxon>Gammaproteobacteria</taxon>
        <taxon>Alteromonadales</taxon>
        <taxon>Alteromonadaceae</taxon>
        <taxon>Brumicola</taxon>
    </lineage>
</organism>
<dbReference type="AlphaFoldDB" id="G4QJ13"/>
<dbReference type="InterPro" id="IPR046348">
    <property type="entry name" value="SIS_dom_sf"/>
</dbReference>
<dbReference type="GO" id="GO:0005975">
    <property type="term" value="P:carbohydrate metabolic process"/>
    <property type="evidence" value="ECO:0007669"/>
    <property type="project" value="UniProtKB-UniRule"/>
</dbReference>
<evidence type="ECO:0000313" key="12">
    <source>
        <dbReference type="EMBL" id="AEP28881.1"/>
    </source>
</evidence>
<feature type="binding site" evidence="10">
    <location>
        <begin position="91"/>
        <end position="92"/>
    </location>
    <ligand>
        <name>substrate</name>
    </ligand>
</feature>
<evidence type="ECO:0000256" key="3">
    <source>
        <dbReference type="ARBA" id="ARBA00004496"/>
    </source>
</evidence>
<dbReference type="GO" id="GO:0005737">
    <property type="term" value="C:cytoplasm"/>
    <property type="evidence" value="ECO:0007669"/>
    <property type="project" value="UniProtKB-SubCell"/>
</dbReference>
<sequence length="197" mass="21184">MLDNIKKSFTESIQTKIAAAEVLPVPIEKAANMMVQALIRGNKILSCGNGGSAGDAQHFSSELLNRYERDRPSLPAMALTTDSSTITSIANDYSYDEIFSKQIKALGQPGDILLAISTSGNSRNVINAMEAALARDMTIVALTGKDGGEMAGFLSENDVEIRVPSSRTARIQEVHLLVIHNLCESIDNALFPISDSE</sequence>
<feature type="domain" description="SIS" evidence="11">
    <location>
        <begin position="34"/>
        <end position="192"/>
    </location>
</feature>
<dbReference type="InterPro" id="IPR050099">
    <property type="entry name" value="SIS_GmhA/DiaA_subfam"/>
</dbReference>
<keyword evidence="6 10" id="KW-0479">Metal-binding</keyword>
<dbReference type="STRING" id="1085623.GNIT_0737"/>
<keyword evidence="5 10" id="KW-0963">Cytoplasm</keyword>
<dbReference type="SUPFAM" id="SSF53697">
    <property type="entry name" value="SIS domain"/>
    <property type="match status" value="1"/>
</dbReference>
<dbReference type="InterPro" id="IPR001347">
    <property type="entry name" value="SIS_dom"/>
</dbReference>
<dbReference type="Pfam" id="PF13580">
    <property type="entry name" value="SIS_2"/>
    <property type="match status" value="1"/>
</dbReference>
<dbReference type="GO" id="GO:0097367">
    <property type="term" value="F:carbohydrate derivative binding"/>
    <property type="evidence" value="ECO:0007669"/>
    <property type="project" value="InterPro"/>
</dbReference>
<comment type="catalytic activity">
    <reaction evidence="1 10">
        <text>2 D-sedoheptulose 7-phosphate = D-glycero-alpha-D-manno-heptose 7-phosphate + D-glycero-beta-D-manno-heptose 7-phosphate</text>
        <dbReference type="Rhea" id="RHEA:27489"/>
        <dbReference type="ChEBI" id="CHEBI:57483"/>
        <dbReference type="ChEBI" id="CHEBI:60203"/>
        <dbReference type="ChEBI" id="CHEBI:60204"/>
        <dbReference type="EC" id="5.3.1.28"/>
    </reaction>
</comment>
<protein>
    <recommendedName>
        <fullName evidence="10">Phosphoheptose isomerase</fullName>
        <ecNumber evidence="10">5.3.1.28</ecNumber>
    </recommendedName>
    <alternativeName>
        <fullName evidence="10">Sedoheptulose 7-phosphate isomerase</fullName>
    </alternativeName>
</protein>
<dbReference type="CDD" id="cd05006">
    <property type="entry name" value="SIS_GmhA"/>
    <property type="match status" value="1"/>
</dbReference>
<dbReference type="GO" id="GO:0008968">
    <property type="term" value="F:D-sedoheptulose 7-phosphate isomerase activity"/>
    <property type="evidence" value="ECO:0007669"/>
    <property type="project" value="UniProtKB-UniRule"/>
</dbReference>
<dbReference type="GO" id="GO:2001061">
    <property type="term" value="P:D-glycero-D-manno-heptose 7-phosphate biosynthetic process"/>
    <property type="evidence" value="ECO:0007669"/>
    <property type="project" value="UniProtKB-UniPathway"/>
</dbReference>
<feature type="binding site" evidence="10">
    <location>
        <position position="122"/>
    </location>
    <ligand>
        <name>substrate</name>
    </ligand>
</feature>
<dbReference type="KEGG" id="gni:GNIT_0737"/>